<evidence type="ECO:0000313" key="2">
    <source>
        <dbReference type="EMBL" id="CAL4059395.1"/>
    </source>
</evidence>
<dbReference type="Pfam" id="PF03184">
    <property type="entry name" value="DDE_1"/>
    <property type="match status" value="1"/>
</dbReference>
<protein>
    <recommendedName>
        <fullName evidence="1">DDE-1 domain-containing protein</fullName>
    </recommendedName>
</protein>
<comment type="caution">
    <text evidence="2">The sequence shown here is derived from an EMBL/GenBank/DDBJ whole genome shotgun (WGS) entry which is preliminary data.</text>
</comment>
<dbReference type="EMBL" id="CAXKWB010000118">
    <property type="protein sequence ID" value="CAL4059395.1"/>
    <property type="molecule type" value="Genomic_DNA"/>
</dbReference>
<accession>A0AAV2PIC5</accession>
<dbReference type="Proteomes" id="UP001497623">
    <property type="component" value="Unassembled WGS sequence"/>
</dbReference>
<organism evidence="2 3">
    <name type="scientific">Meganyctiphanes norvegica</name>
    <name type="common">Northern krill</name>
    <name type="synonym">Thysanopoda norvegica</name>
    <dbReference type="NCBI Taxonomy" id="48144"/>
    <lineage>
        <taxon>Eukaryota</taxon>
        <taxon>Metazoa</taxon>
        <taxon>Ecdysozoa</taxon>
        <taxon>Arthropoda</taxon>
        <taxon>Crustacea</taxon>
        <taxon>Multicrustacea</taxon>
        <taxon>Malacostraca</taxon>
        <taxon>Eumalacostraca</taxon>
        <taxon>Eucarida</taxon>
        <taxon>Euphausiacea</taxon>
        <taxon>Euphausiidae</taxon>
        <taxon>Meganyctiphanes</taxon>
    </lineage>
</organism>
<keyword evidence="3" id="KW-1185">Reference proteome</keyword>
<gene>
    <name evidence="2" type="ORF">MNOR_LOCUS517</name>
</gene>
<sequence>MTGTEKKPLFVIGRYQNPKAFKNRRHKLRCTYRWNDKSWMRSDLFTQSSWQHWNHSSWCVSMPALKTDQRWMNCTHCHLECNLLEFVMCQKRNKLLYTSSLHPGNNFHIYCIIVSLFV</sequence>
<dbReference type="GO" id="GO:0003676">
    <property type="term" value="F:nucleic acid binding"/>
    <property type="evidence" value="ECO:0007669"/>
    <property type="project" value="InterPro"/>
</dbReference>
<evidence type="ECO:0000259" key="1">
    <source>
        <dbReference type="Pfam" id="PF03184"/>
    </source>
</evidence>
<dbReference type="AlphaFoldDB" id="A0AAV2PIC5"/>
<evidence type="ECO:0000313" key="3">
    <source>
        <dbReference type="Proteomes" id="UP001497623"/>
    </source>
</evidence>
<feature type="domain" description="DDE-1" evidence="1">
    <location>
        <begin position="2"/>
        <end position="47"/>
    </location>
</feature>
<proteinExistence type="predicted"/>
<name>A0AAV2PIC5_MEGNR</name>
<reference evidence="2 3" key="1">
    <citation type="submission" date="2024-05" db="EMBL/GenBank/DDBJ databases">
        <authorList>
            <person name="Wallberg A."/>
        </authorList>
    </citation>
    <scope>NUCLEOTIDE SEQUENCE [LARGE SCALE GENOMIC DNA]</scope>
</reference>
<dbReference type="InterPro" id="IPR004875">
    <property type="entry name" value="DDE_SF_endonuclease_dom"/>
</dbReference>